<dbReference type="Proteomes" id="UP001217754">
    <property type="component" value="Chromosome 2"/>
</dbReference>
<dbReference type="EMBL" id="CP119959">
    <property type="protein sequence ID" value="WFD38737.1"/>
    <property type="molecule type" value="Genomic_DNA"/>
</dbReference>
<dbReference type="FunFam" id="3.30.300.110:FF:000001">
    <property type="entry name" value="tRNA (guanine(37)-N1)-methyltransferase"/>
    <property type="match status" value="1"/>
</dbReference>
<keyword evidence="8 10" id="KW-0539">Nucleus</keyword>
<dbReference type="Gene3D" id="3.30.300.110">
    <property type="entry name" value="Met-10+ protein-like domains"/>
    <property type="match status" value="1"/>
</dbReference>
<proteinExistence type="inferred from homology"/>
<keyword evidence="7 10" id="KW-0496">Mitochondrion</keyword>
<comment type="function">
    <text evidence="10">Specifically methylates the N1 position of guanosine-37 in various cytoplasmic and mitochondrial tRNAs. Methylation is not dependent on the nature of the nucleoside 5' of the target nucleoside. This is the first step in the biosynthesis of wybutosine (yW), a modified base adjacent to the anticodon of tRNAs and required for accurate decoding.</text>
</comment>
<evidence type="ECO:0000313" key="14">
    <source>
        <dbReference type="Proteomes" id="UP001217754"/>
    </source>
</evidence>
<dbReference type="Pfam" id="PF02475">
    <property type="entry name" value="TRM5-TYW2_MTfase"/>
    <property type="match status" value="1"/>
</dbReference>
<comment type="similarity">
    <text evidence="1">Belongs to the class I-like SAM-binding methyltransferase superfamily. TRM5/TYW2 family.</text>
</comment>
<evidence type="ECO:0000256" key="6">
    <source>
        <dbReference type="ARBA" id="ARBA00022694"/>
    </source>
</evidence>
<gene>
    <name evidence="10 13" type="primary">TRM5</name>
    <name evidence="13" type="ORF">MJAP1_001700</name>
</gene>
<comment type="similarity">
    <text evidence="10">Belongs to the TRM5 / TYW2 family.</text>
</comment>
<evidence type="ECO:0000256" key="7">
    <source>
        <dbReference type="ARBA" id="ARBA00023128"/>
    </source>
</evidence>
<dbReference type="GO" id="GO:0070901">
    <property type="term" value="P:mitochondrial tRNA methylation"/>
    <property type="evidence" value="ECO:0007669"/>
    <property type="project" value="TreeGrafter"/>
</dbReference>
<dbReference type="InterPro" id="IPR056744">
    <property type="entry name" value="TRM5/TYW2-like_N"/>
</dbReference>
<evidence type="ECO:0000256" key="3">
    <source>
        <dbReference type="ARBA" id="ARBA00022603"/>
    </source>
</evidence>
<protein>
    <recommendedName>
        <fullName evidence="10">tRNA (guanine(37)-N1)-methyltransferase</fullName>
        <ecNumber evidence="10">2.1.1.228</ecNumber>
    </recommendedName>
    <alternativeName>
        <fullName evidence="10">M1G-methyltransferase</fullName>
    </alternativeName>
    <alternativeName>
        <fullName evidence="10">tRNA [GM37] methyltransferase</fullName>
    </alternativeName>
    <alternativeName>
        <fullName evidence="10">tRNA methyltransferase 5</fullName>
    </alternativeName>
</protein>
<keyword evidence="6 10" id="KW-0819">tRNA processing</keyword>
<evidence type="ECO:0000256" key="11">
    <source>
        <dbReference type="SAM" id="MobiDB-lite"/>
    </source>
</evidence>
<dbReference type="InterPro" id="IPR029063">
    <property type="entry name" value="SAM-dependent_MTases_sf"/>
</dbReference>
<dbReference type="GO" id="GO:0002939">
    <property type="term" value="P:tRNA N1-guanine methylation"/>
    <property type="evidence" value="ECO:0007669"/>
    <property type="project" value="TreeGrafter"/>
</dbReference>
<dbReference type="PANTHER" id="PTHR23245">
    <property type="entry name" value="TRNA METHYLTRANSFERASE"/>
    <property type="match status" value="1"/>
</dbReference>
<dbReference type="GO" id="GO:0005759">
    <property type="term" value="C:mitochondrial matrix"/>
    <property type="evidence" value="ECO:0007669"/>
    <property type="project" value="UniProtKB-SubCell"/>
</dbReference>
<name>A0AAF0F5C7_9BASI</name>
<dbReference type="Gene3D" id="3.40.50.150">
    <property type="entry name" value="Vaccinia Virus protein VP39"/>
    <property type="match status" value="1"/>
</dbReference>
<organism evidence="13 14">
    <name type="scientific">Malassezia japonica</name>
    <dbReference type="NCBI Taxonomy" id="223818"/>
    <lineage>
        <taxon>Eukaryota</taxon>
        <taxon>Fungi</taxon>
        <taxon>Dikarya</taxon>
        <taxon>Basidiomycota</taxon>
        <taxon>Ustilaginomycotina</taxon>
        <taxon>Malasseziomycetes</taxon>
        <taxon>Malasseziales</taxon>
        <taxon>Malasseziaceae</taxon>
        <taxon>Malassezia</taxon>
    </lineage>
</organism>
<accession>A0AAF0F5C7</accession>
<dbReference type="InterPro" id="IPR025792">
    <property type="entry name" value="tRNA_Gua_MeTrfase_euk"/>
</dbReference>
<evidence type="ECO:0000313" key="13">
    <source>
        <dbReference type="EMBL" id="WFD38737.1"/>
    </source>
</evidence>
<dbReference type="PANTHER" id="PTHR23245:SF36">
    <property type="entry name" value="TRNA (GUANINE(37)-N1)-METHYLTRANSFERASE"/>
    <property type="match status" value="1"/>
</dbReference>
<dbReference type="InterPro" id="IPR030382">
    <property type="entry name" value="MeTrfase_TRM5/TYW2"/>
</dbReference>
<reference evidence="13" key="1">
    <citation type="submission" date="2023-03" db="EMBL/GenBank/DDBJ databases">
        <title>Mating type loci evolution in Malassezia.</title>
        <authorList>
            <person name="Coelho M.A."/>
        </authorList>
    </citation>
    <scope>NUCLEOTIDE SEQUENCE</scope>
    <source>
        <strain evidence="13">CBS 9431</strain>
    </source>
</reference>
<feature type="region of interest" description="Disordered" evidence="11">
    <location>
        <begin position="376"/>
        <end position="419"/>
    </location>
</feature>
<dbReference type="GO" id="GO:0052906">
    <property type="term" value="F:tRNA (guanine(37)-N1)-methyltransferase activity"/>
    <property type="evidence" value="ECO:0007669"/>
    <property type="project" value="UniProtKB-UniRule"/>
</dbReference>
<keyword evidence="14" id="KW-1185">Reference proteome</keyword>
<evidence type="ECO:0000256" key="5">
    <source>
        <dbReference type="ARBA" id="ARBA00022691"/>
    </source>
</evidence>
<feature type="binding site" evidence="10">
    <location>
        <position position="289"/>
    </location>
    <ligand>
        <name>S-adenosyl-L-methionine</name>
        <dbReference type="ChEBI" id="CHEBI:59789"/>
    </ligand>
</feature>
<dbReference type="AlphaFoldDB" id="A0AAF0F5C7"/>
<feature type="compositionally biased region" description="Basic and acidic residues" evidence="11">
    <location>
        <begin position="391"/>
        <end position="401"/>
    </location>
</feature>
<evidence type="ECO:0000259" key="12">
    <source>
        <dbReference type="PROSITE" id="PS51684"/>
    </source>
</evidence>
<dbReference type="InterPro" id="IPR056743">
    <property type="entry name" value="TRM5-TYW2-like_MTfase"/>
</dbReference>
<evidence type="ECO:0000256" key="10">
    <source>
        <dbReference type="HAMAP-Rule" id="MF_03152"/>
    </source>
</evidence>
<dbReference type="Pfam" id="PF25133">
    <property type="entry name" value="TYW2_N_2"/>
    <property type="match status" value="1"/>
</dbReference>
<comment type="subunit">
    <text evidence="10">Monomer.</text>
</comment>
<feature type="binding site" evidence="10">
    <location>
        <begin position="355"/>
        <end position="356"/>
    </location>
    <ligand>
        <name>S-adenosyl-L-methionine</name>
        <dbReference type="ChEBI" id="CHEBI:59789"/>
    </ligand>
</feature>
<dbReference type="GO" id="GO:0005634">
    <property type="term" value="C:nucleus"/>
    <property type="evidence" value="ECO:0007669"/>
    <property type="project" value="UniProtKB-SubCell"/>
</dbReference>
<evidence type="ECO:0000256" key="9">
    <source>
        <dbReference type="ARBA" id="ARBA00047783"/>
    </source>
</evidence>
<keyword evidence="3 10" id="KW-0489">Methyltransferase</keyword>
<dbReference type="RefSeq" id="XP_060121634.1">
    <property type="nucleotide sequence ID" value="XM_060265651.1"/>
</dbReference>
<dbReference type="GeneID" id="85225349"/>
<keyword evidence="4 10" id="KW-0808">Transferase</keyword>
<dbReference type="HAMAP" id="MF_03152">
    <property type="entry name" value="TRM5"/>
    <property type="match status" value="1"/>
</dbReference>
<feature type="region of interest" description="Disordered" evidence="11">
    <location>
        <begin position="1"/>
        <end position="55"/>
    </location>
</feature>
<comment type="subcellular location">
    <subcellularLocation>
        <location evidence="10">Mitochondrion matrix</location>
    </subcellularLocation>
    <subcellularLocation>
        <location evidence="10">Nucleus</location>
    </subcellularLocation>
    <subcellularLocation>
        <location evidence="10">Cytoplasm</location>
    </subcellularLocation>
    <text evidence="10">Predominantly in the mitochondria and in the nucleus.</text>
</comment>
<dbReference type="SUPFAM" id="SSF53335">
    <property type="entry name" value="S-adenosyl-L-methionine-dependent methyltransferases"/>
    <property type="match status" value="1"/>
</dbReference>
<keyword evidence="5 10" id="KW-0949">S-adenosyl-L-methionine</keyword>
<sequence length="553" mass="61163">MAYIDKPRFHKPANPARTKPPPTDPLLEPSASVPRLALQTSDKVPADAPPLQSHAQAGIEMQERASNDDKERKRQQAEQLVWLDDAKNSLHKSLPLLGVRVGATQVSALARNPAVNPHVFRSRKSKHICFDTQGDESMRVLQLGVEDVSALPAEAQAAIDEVGGTIVPHPVEFDYDYWTVEQVLRAILPAELEEGAPSAFAMVGHLAHVNLREEYLAYRYLIGQVILEKTPRVRTVVNKLDSIETEFRVFAMELLAGVPEYEAEVSESNCLFQLDFRHVYWNSRLHTEHGRLIAQFQPFQVLADVMAGVGPFAVPAAKKGAWVLANDLNPSCYESLERNSKRNHVTQHLQATCLDGREFIRQSVLTTWAASFPGGPSGDELLSARQKRKERSAQRRAKEEGVTEAPATPAPAAPPRPPRRLVDHFVMNLPATALDFLDAYRGLYTRLASQVGADALQAELNAREKDHEGVEPLPMVHVHCFTKDVENAGRDICQRASAALGLAHDERLVPPEGDQGAPPTPELSLHLVRSVAPSKDMYCLTFRLPKSVLFASV</sequence>
<evidence type="ECO:0000256" key="2">
    <source>
        <dbReference type="ARBA" id="ARBA00022490"/>
    </source>
</evidence>
<feature type="binding site" evidence="10">
    <location>
        <position position="428"/>
    </location>
    <ligand>
        <name>S-adenosyl-L-methionine</name>
        <dbReference type="ChEBI" id="CHEBI:59789"/>
    </ligand>
</feature>
<feature type="binding site" evidence="10">
    <location>
        <begin position="327"/>
        <end position="328"/>
    </location>
    <ligand>
        <name>S-adenosyl-L-methionine</name>
        <dbReference type="ChEBI" id="CHEBI:59789"/>
    </ligand>
</feature>
<evidence type="ECO:0000256" key="4">
    <source>
        <dbReference type="ARBA" id="ARBA00022679"/>
    </source>
</evidence>
<dbReference type="EC" id="2.1.1.228" evidence="10"/>
<feature type="domain" description="SAM-dependent methyltransferase TRM5/TYW2-type" evidence="12">
    <location>
        <begin position="200"/>
        <end position="546"/>
    </location>
</feature>
<keyword evidence="2 10" id="KW-0963">Cytoplasm</keyword>
<dbReference type="PROSITE" id="PS51684">
    <property type="entry name" value="SAM_MT_TRM5_TYW2"/>
    <property type="match status" value="1"/>
</dbReference>
<comment type="catalytic activity">
    <reaction evidence="9 10">
        <text>guanosine(37) in tRNA + S-adenosyl-L-methionine = N(1)-methylguanosine(37) in tRNA + S-adenosyl-L-homocysteine + H(+)</text>
        <dbReference type="Rhea" id="RHEA:36899"/>
        <dbReference type="Rhea" id="RHEA-COMP:10145"/>
        <dbReference type="Rhea" id="RHEA-COMP:10147"/>
        <dbReference type="ChEBI" id="CHEBI:15378"/>
        <dbReference type="ChEBI" id="CHEBI:57856"/>
        <dbReference type="ChEBI" id="CHEBI:59789"/>
        <dbReference type="ChEBI" id="CHEBI:73542"/>
        <dbReference type="ChEBI" id="CHEBI:74269"/>
        <dbReference type="EC" id="2.1.1.228"/>
    </reaction>
</comment>
<evidence type="ECO:0000256" key="8">
    <source>
        <dbReference type="ARBA" id="ARBA00023242"/>
    </source>
</evidence>
<evidence type="ECO:0000256" key="1">
    <source>
        <dbReference type="ARBA" id="ARBA00009775"/>
    </source>
</evidence>